<dbReference type="Gene3D" id="3.40.830.10">
    <property type="entry name" value="LigB-like"/>
    <property type="match status" value="1"/>
</dbReference>
<dbReference type="eggNOG" id="KOG3086">
    <property type="taxonomic scope" value="Eukaryota"/>
</dbReference>
<keyword evidence="4" id="KW-1185">Reference proteome</keyword>
<evidence type="ECO:0000256" key="1">
    <source>
        <dbReference type="ARBA" id="ARBA00006315"/>
    </source>
</evidence>
<proteinExistence type="inferred from homology"/>
<organism evidence="3 4">
    <name type="scientific">Glarea lozoyensis (strain ATCC 20868 / MF5171)</name>
    <dbReference type="NCBI Taxonomy" id="1116229"/>
    <lineage>
        <taxon>Eukaryota</taxon>
        <taxon>Fungi</taxon>
        <taxon>Dikarya</taxon>
        <taxon>Ascomycota</taxon>
        <taxon>Pezizomycotina</taxon>
        <taxon>Leotiomycetes</taxon>
        <taxon>Helotiales</taxon>
        <taxon>Helotiaceae</taxon>
        <taxon>Glarea</taxon>
    </lineage>
</organism>
<evidence type="ECO:0000313" key="4">
    <source>
        <dbReference type="Proteomes" id="UP000016922"/>
    </source>
</evidence>
<name>S3CQK7_GLAL2</name>
<dbReference type="Pfam" id="PF01875">
    <property type="entry name" value="Memo"/>
    <property type="match status" value="1"/>
</dbReference>
<evidence type="ECO:0000256" key="2">
    <source>
        <dbReference type="SAM" id="MobiDB-lite"/>
    </source>
</evidence>
<dbReference type="STRING" id="1116229.S3CQK7"/>
<dbReference type="HAMAP" id="MF_00055">
    <property type="entry name" value="MEMO1"/>
    <property type="match status" value="1"/>
</dbReference>
<dbReference type="OMA" id="MHLPYIH"/>
<sequence>MTTRSASHAGSWYKANRTALSSELEGYLAAVPAAFDEQQLPIPKARVIIAPHAGYDYCADNAAWAYKSLDLSNAKRIFLLGPSHTIYLSGCAITSHAKYATPLGDLVVDRATVEELKATGKFDSIPRDVDEAEHSLEMHCPYIYTMLSRHFDSPADYPKLVPVMVGNTAPAAEKEYGKLFSSYLADPTSVFVISSDFCHWGGRFRYTYYIPNNPSPEVVSQGGGHNLPKSRNAATPTDPPIHESIEKLDRMSMDAIEAGTHDSFLDNMDKTDNTVCGRHPIGVVLAAIDVLREAGTIPSDHGYFKFTRYSRSSDPVDVSDSSVSYASAYATI</sequence>
<reference evidence="3 4" key="1">
    <citation type="journal article" date="2013" name="BMC Genomics">
        <title>Genomics-driven discovery of the pneumocandin biosynthetic gene cluster in the fungus Glarea lozoyensis.</title>
        <authorList>
            <person name="Chen L."/>
            <person name="Yue Q."/>
            <person name="Zhang X."/>
            <person name="Xiang M."/>
            <person name="Wang C."/>
            <person name="Li S."/>
            <person name="Che Y."/>
            <person name="Ortiz-Lopez F.J."/>
            <person name="Bills G.F."/>
            <person name="Liu X."/>
            <person name="An Z."/>
        </authorList>
    </citation>
    <scope>NUCLEOTIDE SEQUENCE [LARGE SCALE GENOMIC DNA]</scope>
    <source>
        <strain evidence="4">ATCC 20868 / MF5171</strain>
    </source>
</reference>
<dbReference type="KEGG" id="glz:GLAREA_04185"/>
<dbReference type="NCBIfam" id="TIGR04336">
    <property type="entry name" value="AmmeMemoSam_B"/>
    <property type="match status" value="1"/>
</dbReference>
<feature type="region of interest" description="Disordered" evidence="2">
    <location>
        <begin position="217"/>
        <end position="240"/>
    </location>
</feature>
<accession>S3CQK7</accession>
<dbReference type="PANTHER" id="PTHR11060">
    <property type="entry name" value="PROTEIN MEMO1"/>
    <property type="match status" value="1"/>
</dbReference>
<protein>
    <submittedName>
        <fullName evidence="3">Uncharacterized protein</fullName>
    </submittedName>
</protein>
<dbReference type="Proteomes" id="UP000016922">
    <property type="component" value="Unassembled WGS sequence"/>
</dbReference>
<dbReference type="CDD" id="cd07361">
    <property type="entry name" value="MEMO_like"/>
    <property type="match status" value="1"/>
</dbReference>
<dbReference type="HOGENOM" id="CLU_038085_0_0_1"/>
<evidence type="ECO:0000313" key="3">
    <source>
        <dbReference type="EMBL" id="EPE27394.1"/>
    </source>
</evidence>
<dbReference type="PANTHER" id="PTHR11060:SF0">
    <property type="entry name" value="PROTEIN MEMO1"/>
    <property type="match status" value="1"/>
</dbReference>
<gene>
    <name evidence="3" type="ORF">GLAREA_04185</name>
</gene>
<dbReference type="RefSeq" id="XP_008084753.1">
    <property type="nucleotide sequence ID" value="XM_008086562.1"/>
</dbReference>
<dbReference type="AlphaFoldDB" id="S3CQK7"/>
<dbReference type="EMBL" id="KE145369">
    <property type="protein sequence ID" value="EPE27394.1"/>
    <property type="molecule type" value="Genomic_DNA"/>
</dbReference>
<dbReference type="GeneID" id="19463240"/>
<dbReference type="InterPro" id="IPR002737">
    <property type="entry name" value="MEMO1_fam"/>
</dbReference>
<comment type="similarity">
    <text evidence="1">Belongs to the MEMO1 family.</text>
</comment>
<dbReference type="OrthoDB" id="417112at2759"/>